<evidence type="ECO:0000256" key="1">
    <source>
        <dbReference type="SAM" id="Phobius"/>
    </source>
</evidence>
<dbReference type="RefSeq" id="WP_055224681.1">
    <property type="nucleotide sequence ID" value="NZ_BLYL01000027.1"/>
</dbReference>
<evidence type="ECO:0000313" key="3">
    <source>
        <dbReference type="Proteomes" id="UP000660047"/>
    </source>
</evidence>
<feature type="transmembrane region" description="Helical" evidence="1">
    <location>
        <begin position="72"/>
        <end position="94"/>
    </location>
</feature>
<gene>
    <name evidence="2" type="ORF">COEU31_27560</name>
</gene>
<dbReference type="EMBL" id="BLYL01000027">
    <property type="protein sequence ID" value="GFO95710.1"/>
    <property type="molecule type" value="Genomic_DNA"/>
</dbReference>
<dbReference type="AlphaFoldDB" id="A0AAI9K6C4"/>
<keyword evidence="1" id="KW-1133">Transmembrane helix</keyword>
<accession>A0AAI9K6C4</accession>
<evidence type="ECO:0000313" key="2">
    <source>
        <dbReference type="EMBL" id="GFO95710.1"/>
    </source>
</evidence>
<dbReference type="Proteomes" id="UP000660047">
    <property type="component" value="Unassembled WGS sequence"/>
</dbReference>
<proteinExistence type="predicted"/>
<feature type="transmembrane region" description="Helical" evidence="1">
    <location>
        <begin position="23"/>
        <end position="42"/>
    </location>
</feature>
<sequence length="242" mass="27286">MKHDKISVTRFGQDQLQKKKKKWIKPVIVGLVLTAIFVFLTLKGEDLIRSNIVKLSVDNDANATWIGSLASYWGGILGGIFSGVIAIFGVFYTIQFTREADRNKERQSIQPFLNVKIVAPPSGITVRQFKFADEPKYVDGKAEQSFYPIYLSITNIGNGFANTLTFGTGENLTGLSYKEVFTINETKVVKLDVQTYKMSKGVSFFIWFADSMTNEYIQYYELKRDSSGTGYNLDVGYPNLIE</sequence>
<comment type="caution">
    <text evidence="2">The sequence shown here is derived from an EMBL/GenBank/DDBJ whole genome shotgun (WGS) entry which is preliminary data.</text>
</comment>
<keyword evidence="1" id="KW-0472">Membrane</keyword>
<keyword evidence="1" id="KW-0812">Transmembrane</keyword>
<reference evidence="2" key="1">
    <citation type="submission" date="2020-06" db="EMBL/GenBank/DDBJ databases">
        <title>Characterization of fructooligosaccharide metabolism and fructooligosaccharide-degrading enzymes in human commensal butyrate producers.</title>
        <authorList>
            <person name="Tanno H."/>
            <person name="Fujii T."/>
            <person name="Hirano K."/>
            <person name="Maeno S."/>
            <person name="Tonozuka T."/>
            <person name="Sakamoto M."/>
            <person name="Ohkuma M."/>
            <person name="Tochio T."/>
            <person name="Endo A."/>
        </authorList>
    </citation>
    <scope>NUCLEOTIDE SEQUENCE</scope>
    <source>
        <strain evidence="2">JCM 31265</strain>
    </source>
</reference>
<name>A0AAI9K6C4_9FIRM</name>
<organism evidence="2 3">
    <name type="scientific">Coprococcus eutactus</name>
    <dbReference type="NCBI Taxonomy" id="33043"/>
    <lineage>
        <taxon>Bacteria</taxon>
        <taxon>Bacillati</taxon>
        <taxon>Bacillota</taxon>
        <taxon>Clostridia</taxon>
        <taxon>Lachnospirales</taxon>
        <taxon>Lachnospiraceae</taxon>
        <taxon>Coprococcus</taxon>
    </lineage>
</organism>
<protein>
    <submittedName>
        <fullName evidence="2">Uncharacterized protein</fullName>
    </submittedName>
</protein>